<dbReference type="EMBL" id="AL954747">
    <property type="protein sequence ID" value="CAD85547.1"/>
    <property type="molecule type" value="Genomic_DNA"/>
</dbReference>
<accession>Q82U69</accession>
<evidence type="ECO:0008006" key="3">
    <source>
        <dbReference type="Google" id="ProtNLM"/>
    </source>
</evidence>
<keyword evidence="2" id="KW-1185">Reference proteome</keyword>
<dbReference type="NCBIfam" id="TIGR04353">
    <property type="entry name" value="PqqD_rel_X"/>
    <property type="match status" value="1"/>
</dbReference>
<sequence>MIWVNNLISGFDGIYWYPNSSLLRIEEWDGEFTVFQPESGKTHFLNEMGLRILTVLDRSPATLEAICQELSAYFSLQLDAQFPGQIIRTLQRYEALGLITRVKENE</sequence>
<proteinExistence type="predicted"/>
<name>Q82U69_NITEU</name>
<dbReference type="AlphaFoldDB" id="Q82U69"/>
<reference evidence="1 2" key="1">
    <citation type="journal article" date="2003" name="J. Bacteriol.">
        <title>Complete genome sequence of the ammonia-oxidizing bacterium and obligate chemolithoautotroph Nitrosomonas europaea.</title>
        <authorList>
            <person name="Chain P."/>
            <person name="Lamerdin J."/>
            <person name="Larimer F."/>
            <person name="Regala W."/>
            <person name="Land M."/>
            <person name="Hauser L."/>
            <person name="Hooper A."/>
            <person name="Klotz M."/>
            <person name="Norton J."/>
            <person name="Sayavedra-Soto L."/>
            <person name="Arciero D."/>
            <person name="Hommes N."/>
            <person name="Whittaker M."/>
            <person name="Arp D."/>
        </authorList>
    </citation>
    <scope>NUCLEOTIDE SEQUENCE [LARGE SCALE GENOMIC DNA]</scope>
    <source>
        <strain evidence="2">ATCC 19718 / CIP 103999 / KCTC 2705 / NBRC 14298</strain>
    </source>
</reference>
<dbReference type="Gene3D" id="1.10.10.1150">
    <property type="entry name" value="Coenzyme PQQ synthesis protein D (PqqD)"/>
    <property type="match status" value="1"/>
</dbReference>
<dbReference type="Pfam" id="PF05402">
    <property type="entry name" value="PqqD"/>
    <property type="match status" value="1"/>
</dbReference>
<protein>
    <recommendedName>
        <fullName evidence="3">PqqD family protein, HPr-rel-A system</fullName>
    </recommendedName>
</protein>
<dbReference type="HOGENOM" id="CLU_2369949_0_0_4"/>
<dbReference type="InterPro" id="IPR008792">
    <property type="entry name" value="PQQD"/>
</dbReference>
<dbReference type="KEGG" id="neu:NE1636"/>
<gene>
    <name evidence="1" type="ordered locus">NE1636</name>
</gene>
<evidence type="ECO:0000313" key="1">
    <source>
        <dbReference type="EMBL" id="CAD85547.1"/>
    </source>
</evidence>
<evidence type="ECO:0000313" key="2">
    <source>
        <dbReference type="Proteomes" id="UP000001416"/>
    </source>
</evidence>
<organism evidence="1 2">
    <name type="scientific">Nitrosomonas europaea (strain ATCC 19718 / CIP 103999 / KCTC 2705 / NBRC 14298)</name>
    <dbReference type="NCBI Taxonomy" id="228410"/>
    <lineage>
        <taxon>Bacteria</taxon>
        <taxon>Pseudomonadati</taxon>
        <taxon>Pseudomonadota</taxon>
        <taxon>Betaproteobacteria</taxon>
        <taxon>Nitrosomonadales</taxon>
        <taxon>Nitrosomonadaceae</taxon>
        <taxon>Nitrosomonas</taxon>
    </lineage>
</organism>
<dbReference type="InterPro" id="IPR041881">
    <property type="entry name" value="PqqD_sf"/>
</dbReference>
<dbReference type="InterPro" id="IPR027599">
    <property type="entry name" value="PqqD-rel_X"/>
</dbReference>
<dbReference type="Proteomes" id="UP000001416">
    <property type="component" value="Chromosome"/>
</dbReference>
<dbReference type="eggNOG" id="ENOG50318GJ">
    <property type="taxonomic scope" value="Bacteria"/>
</dbReference>
<dbReference type="STRING" id="228410.NE1636"/>